<dbReference type="InterPro" id="IPR045179">
    <property type="entry name" value="YgfZ/GcvT"/>
</dbReference>
<dbReference type="InterPro" id="IPR057460">
    <property type="entry name" value="CAF17_C"/>
</dbReference>
<protein>
    <submittedName>
        <fullName evidence="3">Glycine cleavage system protein T</fullName>
    </submittedName>
</protein>
<gene>
    <name evidence="3" type="ORF">ROR02_29280</name>
</gene>
<dbReference type="RefSeq" id="WP_147164824.1">
    <property type="nucleotide sequence ID" value="NZ_BJZO01000112.1"/>
</dbReference>
<dbReference type="NCBIfam" id="TIGR03317">
    <property type="entry name" value="ygfZ_signature"/>
    <property type="match status" value="1"/>
</dbReference>
<evidence type="ECO:0000313" key="3">
    <source>
        <dbReference type="EMBL" id="GEO82797.1"/>
    </source>
</evidence>
<comment type="caution">
    <text evidence="3">The sequence shown here is derived from an EMBL/GenBank/DDBJ whole genome shotgun (WGS) entry which is preliminary data.</text>
</comment>
<name>A0A512HBG7_9PROT</name>
<organism evidence="3 4">
    <name type="scientific">Pararhodospirillum oryzae</name>
    <dbReference type="NCBI Taxonomy" id="478448"/>
    <lineage>
        <taxon>Bacteria</taxon>
        <taxon>Pseudomonadati</taxon>
        <taxon>Pseudomonadota</taxon>
        <taxon>Alphaproteobacteria</taxon>
        <taxon>Rhodospirillales</taxon>
        <taxon>Rhodospirillaceae</taxon>
        <taxon>Pararhodospirillum</taxon>
    </lineage>
</organism>
<evidence type="ECO:0000259" key="2">
    <source>
        <dbReference type="Pfam" id="PF25455"/>
    </source>
</evidence>
<dbReference type="InterPro" id="IPR027266">
    <property type="entry name" value="TrmE/GcvT-like"/>
</dbReference>
<dbReference type="GO" id="GO:0016226">
    <property type="term" value="P:iron-sulfur cluster assembly"/>
    <property type="evidence" value="ECO:0007669"/>
    <property type="project" value="TreeGrafter"/>
</dbReference>
<dbReference type="EMBL" id="BJZO01000112">
    <property type="protein sequence ID" value="GEO82797.1"/>
    <property type="molecule type" value="Genomic_DNA"/>
</dbReference>
<reference evidence="3 4" key="1">
    <citation type="submission" date="2019-07" db="EMBL/GenBank/DDBJ databases">
        <title>Whole genome shotgun sequence of Rhodospirillum oryzae NBRC 107573.</title>
        <authorList>
            <person name="Hosoyama A."/>
            <person name="Uohara A."/>
            <person name="Ohji S."/>
            <person name="Ichikawa N."/>
        </authorList>
    </citation>
    <scope>NUCLEOTIDE SEQUENCE [LARGE SCALE GENOMIC DNA]</scope>
    <source>
        <strain evidence="3 4">NBRC 107573</strain>
    </source>
</reference>
<dbReference type="Proteomes" id="UP000321567">
    <property type="component" value="Unassembled WGS sequence"/>
</dbReference>
<dbReference type="PANTHER" id="PTHR22602:SF0">
    <property type="entry name" value="TRANSFERASE CAF17, MITOCHONDRIAL-RELATED"/>
    <property type="match status" value="1"/>
</dbReference>
<evidence type="ECO:0000313" key="4">
    <source>
        <dbReference type="Proteomes" id="UP000321567"/>
    </source>
</evidence>
<proteinExistence type="predicted"/>
<accession>A0A512HBG7</accession>
<keyword evidence="4" id="KW-1185">Reference proteome</keyword>
<keyword evidence="1" id="KW-0809">Transit peptide</keyword>
<dbReference type="InterPro" id="IPR017703">
    <property type="entry name" value="YgfZ/GCV_T_CS"/>
</dbReference>
<dbReference type="Pfam" id="PF25455">
    <property type="entry name" value="Beta-barrel_CAF17_C"/>
    <property type="match status" value="1"/>
</dbReference>
<dbReference type="AlphaFoldDB" id="A0A512HBG7"/>
<dbReference type="OrthoDB" id="9796287at2"/>
<dbReference type="Gene3D" id="3.30.1360.120">
    <property type="entry name" value="Probable tRNA modification gtpase trme, domain 1"/>
    <property type="match status" value="1"/>
</dbReference>
<dbReference type="PANTHER" id="PTHR22602">
    <property type="entry name" value="TRANSFERASE CAF17, MITOCHONDRIAL-RELATED"/>
    <property type="match status" value="1"/>
</dbReference>
<sequence>MADLACVPLPERALLAVEGADRVAFLNGLVTVRLERLAPGRALWGGLLSPHGRVVHEFFLIDTGDAIVLEGEAARLDDLARRLGRFRLRAAVTLTPWPGGRVMGLGDPEAPARLGLAPTPGACRSLPGGALALVDPRLAEAGVRLIVPEGAALPDGVREDDTPGARVAWHAHRVGLGLPEGAAELPPEAVLPLEAGFEELGAVDFDKGCYLGQEMTARTHYRRLIRRRVLPVSFEGAAPAPGATLLTTEGAEAGVFHASGAPGLGLAVLRQENAVEGRVLHEAQGGLQGEASVVVHVPGWVRSLGEQEG</sequence>
<dbReference type="SUPFAM" id="SSF103025">
    <property type="entry name" value="Folate-binding domain"/>
    <property type="match status" value="1"/>
</dbReference>
<feature type="domain" description="CAF17 C-terminal" evidence="2">
    <location>
        <begin position="226"/>
        <end position="302"/>
    </location>
</feature>
<evidence type="ECO:0000256" key="1">
    <source>
        <dbReference type="ARBA" id="ARBA00022946"/>
    </source>
</evidence>